<sequence length="168" mass="18229">MSYHRPHNPRPKGAAPVGVLSDLEPVPMSAVMYLRLWCEGHPDQLRQDLLPALGPEAAARAGQEFDHLCSLCINHGRRRLCRHHLQCKCLGADESCFANLVELAAAGEDADAMLIATLMLRAEQVPLSTALAQSVGTALSRARSSEDFGTETLEPHSGHLYPSPQVSQ</sequence>
<accession>A0A0P1F9N9</accession>
<dbReference type="EMBL" id="CYSC01000023">
    <property type="protein sequence ID" value="CUH71630.1"/>
    <property type="molecule type" value="Genomic_DNA"/>
</dbReference>
<evidence type="ECO:0000313" key="3">
    <source>
        <dbReference type="EMBL" id="CUH71630.1"/>
    </source>
</evidence>
<dbReference type="RefSeq" id="WP_082626217.1">
    <property type="nucleotide sequence ID" value="NZ_CYSB01000011.1"/>
</dbReference>
<reference evidence="2 4" key="1">
    <citation type="submission" date="2015-09" db="EMBL/GenBank/DDBJ databases">
        <authorList>
            <person name="Rodrigo-Torres L."/>
            <person name="Arahal D.R."/>
        </authorList>
    </citation>
    <scope>NUCLEOTIDE SEQUENCE [LARGE SCALE GENOMIC DNA]</scope>
    <source>
        <strain evidence="2 4">CECT 5118</strain>
    </source>
</reference>
<gene>
    <name evidence="2" type="ORF">TL5118_00902</name>
    <name evidence="3" type="ORF">TL5120_01419</name>
</gene>
<protein>
    <submittedName>
        <fullName evidence="3">Uncharacterized protein</fullName>
    </submittedName>
</protein>
<organism evidence="3 5">
    <name type="scientific">Thalassovita autumnalis</name>
    <dbReference type="NCBI Taxonomy" id="2072972"/>
    <lineage>
        <taxon>Bacteria</taxon>
        <taxon>Pseudomonadati</taxon>
        <taxon>Pseudomonadota</taxon>
        <taxon>Alphaproteobacteria</taxon>
        <taxon>Rhodobacterales</taxon>
        <taxon>Roseobacteraceae</taxon>
        <taxon>Thalassovita</taxon>
    </lineage>
</organism>
<feature type="region of interest" description="Disordered" evidence="1">
    <location>
        <begin position="146"/>
        <end position="168"/>
    </location>
</feature>
<dbReference type="OrthoDB" id="7874397at2"/>
<name>A0A0P1F9N9_9RHOB</name>
<dbReference type="EMBL" id="CYSB01000011">
    <property type="protein sequence ID" value="CUH64497.1"/>
    <property type="molecule type" value="Genomic_DNA"/>
</dbReference>
<evidence type="ECO:0000313" key="4">
    <source>
        <dbReference type="Proteomes" id="UP000051086"/>
    </source>
</evidence>
<dbReference type="AlphaFoldDB" id="A0A0P1F9N9"/>
<evidence type="ECO:0000256" key="1">
    <source>
        <dbReference type="SAM" id="MobiDB-lite"/>
    </source>
</evidence>
<keyword evidence="4" id="KW-1185">Reference proteome</keyword>
<evidence type="ECO:0000313" key="5">
    <source>
        <dbReference type="Proteomes" id="UP000051887"/>
    </source>
</evidence>
<evidence type="ECO:0000313" key="2">
    <source>
        <dbReference type="EMBL" id="CUH64497.1"/>
    </source>
</evidence>
<proteinExistence type="predicted"/>
<reference evidence="3 5" key="2">
    <citation type="submission" date="2015-09" db="EMBL/GenBank/DDBJ databases">
        <authorList>
            <consortium name="Swine Surveillance"/>
        </authorList>
    </citation>
    <scope>NUCLEOTIDE SEQUENCE [LARGE SCALE GENOMIC DNA]</scope>
    <source>
        <strain evidence="3 5">5120</strain>
    </source>
</reference>
<dbReference type="Proteomes" id="UP000051086">
    <property type="component" value="Unassembled WGS sequence"/>
</dbReference>
<dbReference type="Proteomes" id="UP000051887">
    <property type="component" value="Unassembled WGS sequence"/>
</dbReference>